<dbReference type="EMBL" id="PFOB01000038">
    <property type="protein sequence ID" value="PIZ62992.1"/>
    <property type="molecule type" value="Genomic_DNA"/>
</dbReference>
<accession>A0A2M7TZA8</accession>
<dbReference type="InterPro" id="IPR031157">
    <property type="entry name" value="G_TR_CS"/>
</dbReference>
<comment type="caution">
    <text evidence="5">The sequence shown here is derived from an EMBL/GenBank/DDBJ whole genome shotgun (WGS) entry which is preliminary data.</text>
</comment>
<dbReference type="InterPro" id="IPR035647">
    <property type="entry name" value="EFG_III/V"/>
</dbReference>
<keyword evidence="2" id="KW-0342">GTP-binding</keyword>
<evidence type="ECO:0000256" key="3">
    <source>
        <dbReference type="ARBA" id="ARBA00035722"/>
    </source>
</evidence>
<dbReference type="SUPFAM" id="SSF50447">
    <property type="entry name" value="Translation proteins"/>
    <property type="match status" value="1"/>
</dbReference>
<sequence length="608" mass="67320">MKIKNIAIIAHVDHGKTTLVDGLLKQSHIFRDNQKEMSQVLLMDSNDLEKEKGITILAKNTSIEYLGEKINIIDTPGHADFGSEVERVLNMASGALLLVDAAEGPLPQTRFVLKKALEAGLKLILFINKIDKKDARPIEVKHEVENLFLELAEHEDMLNFVTLYGVGRDGKAYAELPENYTSDLPGDLTPLLNVIQSEIANSNIDADKPFQMLISTIDHDPYVGRLCIGKITRGTLKKGQRISLVDNEKIIGTFNATKLFTSRGLQKTEVDEIVAGDIASLAGIPELSIGQTVTDPAAPESLPVINVEEPTIKIKIGPNTSPFAGREGEYVTSRQIHARLYKELETDLGLRVDDDPDSNACMVSGRGELHLAMLIESMRREGFELEVSKPQVIFKKVDGVQCEPYEELTIDIPKDYMGVVTEEIGKRKGKLINMTTQQTVNLRLVYKISSRNLIGIRSNLMTNTRGTVVMNTYLIGYEPLGTAMETIRNGALIATQAGETLSYGLSNAQIRGTMFYGPGEKVYEGMVIGLATQEKDLEVNVCKGKNLTNNRSSGEGVKIQLEPPTILSLEQYLDLIGDDEYLEVTPKELRLRKMQLTLALRRVTKRQG</sequence>
<protein>
    <recommendedName>
        <fullName evidence="3">50S ribosomal subunit assembly factor BipA</fullName>
    </recommendedName>
</protein>
<gene>
    <name evidence="5" type="primary">typA</name>
    <name evidence="5" type="ORF">COY16_03135</name>
</gene>
<dbReference type="Gene3D" id="2.40.50.250">
    <property type="entry name" value="bipa protein"/>
    <property type="match status" value="1"/>
</dbReference>
<dbReference type="InterPro" id="IPR004161">
    <property type="entry name" value="EFTu-like_2"/>
</dbReference>
<evidence type="ECO:0000313" key="6">
    <source>
        <dbReference type="Proteomes" id="UP000228503"/>
    </source>
</evidence>
<dbReference type="InterPro" id="IPR047042">
    <property type="entry name" value="BipA_II"/>
</dbReference>
<dbReference type="Proteomes" id="UP000228503">
    <property type="component" value="Unassembled WGS sequence"/>
</dbReference>
<evidence type="ECO:0000259" key="4">
    <source>
        <dbReference type="PROSITE" id="PS51722"/>
    </source>
</evidence>
<dbReference type="Pfam" id="PF21018">
    <property type="entry name" value="BipA_C"/>
    <property type="match status" value="1"/>
</dbReference>
<dbReference type="NCBIfam" id="TIGR00231">
    <property type="entry name" value="small_GTP"/>
    <property type="match status" value="1"/>
</dbReference>
<dbReference type="InterPro" id="IPR035651">
    <property type="entry name" value="BipA_V"/>
</dbReference>
<dbReference type="SUPFAM" id="SSF54980">
    <property type="entry name" value="EF-G C-terminal domain-like"/>
    <property type="match status" value="2"/>
</dbReference>
<dbReference type="GO" id="GO:0003924">
    <property type="term" value="F:GTPase activity"/>
    <property type="evidence" value="ECO:0007669"/>
    <property type="project" value="InterPro"/>
</dbReference>
<dbReference type="InterPro" id="IPR000795">
    <property type="entry name" value="T_Tr_GTP-bd_dom"/>
</dbReference>
<keyword evidence="1" id="KW-0547">Nucleotide-binding</keyword>
<dbReference type="Pfam" id="PF14492">
    <property type="entry name" value="EFG_III"/>
    <property type="match status" value="1"/>
</dbReference>
<dbReference type="InterPro" id="IPR042116">
    <property type="entry name" value="TypA/BipA_C"/>
</dbReference>
<evidence type="ECO:0000313" key="5">
    <source>
        <dbReference type="EMBL" id="PIZ62992.1"/>
    </source>
</evidence>
<dbReference type="NCBIfam" id="TIGR01394">
    <property type="entry name" value="TypA_BipA"/>
    <property type="match status" value="1"/>
</dbReference>
<dbReference type="Pfam" id="PF00679">
    <property type="entry name" value="EFG_C"/>
    <property type="match status" value="1"/>
</dbReference>
<dbReference type="Gene3D" id="3.30.70.240">
    <property type="match status" value="1"/>
</dbReference>
<dbReference type="PANTHER" id="PTHR42908:SF8">
    <property type="entry name" value="TR-TYPE G DOMAIN-CONTAINING PROTEIN"/>
    <property type="match status" value="1"/>
</dbReference>
<dbReference type="InterPro" id="IPR000640">
    <property type="entry name" value="EFG_V-like"/>
</dbReference>
<dbReference type="FunFam" id="3.30.70.240:FF:000002">
    <property type="entry name" value="GTP-binding protein TypA"/>
    <property type="match status" value="1"/>
</dbReference>
<dbReference type="AlphaFoldDB" id="A0A2M7TZA8"/>
<reference evidence="6" key="1">
    <citation type="submission" date="2017-09" db="EMBL/GenBank/DDBJ databases">
        <title>Depth-based differentiation of microbial function through sediment-hosted aquifers and enrichment of novel symbionts in the deep terrestrial subsurface.</title>
        <authorList>
            <person name="Probst A.J."/>
            <person name="Ladd B."/>
            <person name="Jarett J.K."/>
            <person name="Geller-Mcgrath D.E."/>
            <person name="Sieber C.M.K."/>
            <person name="Emerson J.B."/>
            <person name="Anantharaman K."/>
            <person name="Thomas B.C."/>
            <person name="Malmstrom R."/>
            <person name="Stieglmeier M."/>
            <person name="Klingl A."/>
            <person name="Woyke T."/>
            <person name="Ryan C.M."/>
            <person name="Banfield J.F."/>
        </authorList>
    </citation>
    <scope>NUCLEOTIDE SEQUENCE [LARGE SCALE GENOMIC DNA]</scope>
</reference>
<dbReference type="Pfam" id="PF03144">
    <property type="entry name" value="GTP_EFTU_D2"/>
    <property type="match status" value="1"/>
</dbReference>
<dbReference type="InterPro" id="IPR041095">
    <property type="entry name" value="EFG_II"/>
</dbReference>
<dbReference type="PROSITE" id="PS51722">
    <property type="entry name" value="G_TR_2"/>
    <property type="match status" value="1"/>
</dbReference>
<dbReference type="Gene3D" id="3.30.70.870">
    <property type="entry name" value="Elongation Factor G (Translational Gtpase), domain 3"/>
    <property type="match status" value="1"/>
</dbReference>
<dbReference type="PROSITE" id="PS00301">
    <property type="entry name" value="G_TR_1"/>
    <property type="match status" value="1"/>
</dbReference>
<evidence type="ECO:0000256" key="1">
    <source>
        <dbReference type="ARBA" id="ARBA00022741"/>
    </source>
</evidence>
<dbReference type="InterPro" id="IPR005225">
    <property type="entry name" value="Small_GTP-bd"/>
</dbReference>
<dbReference type="InterPro" id="IPR047041">
    <property type="entry name" value="BipA_GTP-bd_dom"/>
</dbReference>
<dbReference type="CDD" id="cd03691">
    <property type="entry name" value="BipA_TypA_II"/>
    <property type="match status" value="1"/>
</dbReference>
<dbReference type="GO" id="GO:0005525">
    <property type="term" value="F:GTP binding"/>
    <property type="evidence" value="ECO:0007669"/>
    <property type="project" value="UniProtKB-KW"/>
</dbReference>
<dbReference type="CDD" id="cd01891">
    <property type="entry name" value="TypA_BipA"/>
    <property type="match status" value="1"/>
</dbReference>
<dbReference type="CDD" id="cd03710">
    <property type="entry name" value="BipA_TypA_C"/>
    <property type="match status" value="1"/>
</dbReference>
<feature type="domain" description="Tr-type G" evidence="4">
    <location>
        <begin position="1"/>
        <end position="191"/>
    </location>
</feature>
<dbReference type="Gene3D" id="2.40.30.10">
    <property type="entry name" value="Translation factors"/>
    <property type="match status" value="1"/>
</dbReference>
<organism evidence="5 6">
    <name type="scientific">Candidatus Roizmanbacteria bacterium CG_4_10_14_0_2_um_filter_39_13</name>
    <dbReference type="NCBI Taxonomy" id="1974825"/>
    <lineage>
        <taxon>Bacteria</taxon>
        <taxon>Candidatus Roizmaniibacteriota</taxon>
    </lineage>
</organism>
<proteinExistence type="predicted"/>
<dbReference type="Pfam" id="PF00009">
    <property type="entry name" value="GTP_EFTU"/>
    <property type="match status" value="1"/>
</dbReference>
<name>A0A2M7TZA8_9BACT</name>
<dbReference type="GO" id="GO:1990904">
    <property type="term" value="C:ribonucleoprotein complex"/>
    <property type="evidence" value="ECO:0007669"/>
    <property type="project" value="TreeGrafter"/>
</dbReference>
<dbReference type="GO" id="GO:0005829">
    <property type="term" value="C:cytosol"/>
    <property type="evidence" value="ECO:0007669"/>
    <property type="project" value="TreeGrafter"/>
</dbReference>
<dbReference type="InterPro" id="IPR027417">
    <property type="entry name" value="P-loop_NTPase"/>
</dbReference>
<dbReference type="InterPro" id="IPR009000">
    <property type="entry name" value="Transl_B-barrel_sf"/>
</dbReference>
<dbReference type="PRINTS" id="PR00315">
    <property type="entry name" value="ELONGATNFCT"/>
</dbReference>
<evidence type="ECO:0000256" key="2">
    <source>
        <dbReference type="ARBA" id="ARBA00023134"/>
    </source>
</evidence>
<dbReference type="InterPro" id="IPR048876">
    <property type="entry name" value="BipA_C"/>
</dbReference>
<dbReference type="FunFam" id="3.30.70.870:FF:000003">
    <property type="entry name" value="GTP-binding protein TypA"/>
    <property type="match status" value="1"/>
</dbReference>
<dbReference type="PANTHER" id="PTHR42908">
    <property type="entry name" value="TRANSLATION ELONGATION FACTOR-RELATED"/>
    <property type="match status" value="1"/>
</dbReference>
<dbReference type="Gene3D" id="3.40.50.300">
    <property type="entry name" value="P-loop containing nucleotide triphosphate hydrolases"/>
    <property type="match status" value="1"/>
</dbReference>
<dbReference type="InterPro" id="IPR006298">
    <property type="entry name" value="BipA"/>
</dbReference>
<dbReference type="SUPFAM" id="SSF52540">
    <property type="entry name" value="P-loop containing nucleoside triphosphate hydrolases"/>
    <property type="match status" value="1"/>
</dbReference>